<evidence type="ECO:0000313" key="1">
    <source>
        <dbReference type="EMBL" id="AGY48793.1"/>
    </source>
</evidence>
<protein>
    <submittedName>
        <fullName evidence="1">Uncharacterized protein</fullName>
    </submittedName>
</protein>
<gene>
    <name evidence="1" type="ORF">Staley_110</name>
</gene>
<proteinExistence type="predicted"/>
<name>U5Q1I1_9CAUD</name>
<keyword evidence="2" id="KW-1185">Reference proteome</keyword>
<organism evidence="1 2">
    <name type="scientific">Bacillus phage Staley</name>
    <dbReference type="NCBI Taxonomy" id="1406792"/>
    <lineage>
        <taxon>Viruses</taxon>
        <taxon>Duplodnaviria</taxon>
        <taxon>Heunggongvirae</taxon>
        <taxon>Uroviricota</taxon>
        <taxon>Caudoviricetes</taxon>
        <taxon>Slashvirus</taxon>
        <taxon>Slashvirus staley</taxon>
    </lineage>
</organism>
<dbReference type="GeneID" id="17959579"/>
<dbReference type="Pfam" id="PF25735">
    <property type="entry name" value="Phage_L5_gp82"/>
    <property type="match status" value="1"/>
</dbReference>
<dbReference type="Proteomes" id="UP000017658">
    <property type="component" value="Segment"/>
</dbReference>
<dbReference type="RefSeq" id="YP_008770824.1">
    <property type="nucleotide sequence ID" value="NC_022767.1"/>
</dbReference>
<accession>U5Q1I1</accession>
<dbReference type="KEGG" id="vg:17959579"/>
<sequence length="135" mass="15648">MNTVTIREGMQLNKGERVEVYYNIHKGGFSIKSLDKTNPNKGKVVAYAPHVYLQSCSFHVSDSKHKWILDNQRKAVYAVVRGFLVDMFEEKPNTNDLNEIYINPYKCKEFTDVKTKKVVEKANIVIFSDKACYYN</sequence>
<reference evidence="1 2" key="1">
    <citation type="journal article" date="2013" name="Genome Announc.">
        <title>Complete Genome of Bacillus megaterium Siphophage Staley.</title>
        <authorList>
            <person name="Hastings W.J."/>
            <person name="Ritter M.A."/>
            <person name="Chamakura K.R."/>
            <person name="Kuty Everett G.F."/>
        </authorList>
    </citation>
    <scope>NUCLEOTIDE SEQUENCE [LARGE SCALE GENOMIC DNA]</scope>
</reference>
<dbReference type="InterPro" id="IPR058002">
    <property type="entry name" value="Gp82"/>
</dbReference>
<dbReference type="EMBL" id="KF669663">
    <property type="protein sequence ID" value="AGY48793.1"/>
    <property type="molecule type" value="Genomic_DNA"/>
</dbReference>
<evidence type="ECO:0000313" key="2">
    <source>
        <dbReference type="Proteomes" id="UP000017658"/>
    </source>
</evidence>
<dbReference type="OrthoDB" id="21706at10239"/>